<dbReference type="Pfam" id="PF01177">
    <property type="entry name" value="Asp_Glu_race"/>
    <property type="match status" value="2"/>
</dbReference>
<dbReference type="OMA" id="PCFLSHT"/>
<sequence>MRNGRLKLGIVGGLGARGGADILNKLVAATPVKSESDHREILFEQKPLSEPIPVSRPDYLPTHRKFYVFDTLTRMEQNGCDAALLPCFITHTFLEELAAELPIELISIGDAIVAELARHHGAARRIGVLTTPYVRRNGFFQRMLTADQQVLYPDAGTEAALLEAIYGPGGFKAGRPLPEVLPAIRRAVAALLAQGAEVIIPGMTELPVIFGAGDVIADAPILDVNQIYARFALAQTSGRRPAVFKVGVVGGVGPAATVDFLKKIVEGTAAERDQDHIKLIVEQNPQIPDRTENLVKGGPDPTLALYATCKKLERAGAQAIAIPCNTAHAFVDRIQKNLDIPIISILTETARFIGALHPEIGKVAVLATSGTIQSGLYQSALRDQGLDPVLPDAGMQEMVMEVIYGPSGVKAGFTTGRCAAQLAQVIAAMTGQGAQAAILGCTELPLVHLPAPAAIRLIDPTEVLARACVQAAISARARDFAGGMG</sequence>
<dbReference type="InterPro" id="IPR001920">
    <property type="entry name" value="Asp/Glu_race"/>
</dbReference>
<dbReference type="Gene3D" id="3.40.50.1860">
    <property type="match status" value="4"/>
</dbReference>
<dbReference type="NCBIfam" id="TIGR00035">
    <property type="entry name" value="asp_race"/>
    <property type="match status" value="1"/>
</dbReference>
<dbReference type="SUPFAM" id="SSF53681">
    <property type="entry name" value="Aspartate/glutamate racemase"/>
    <property type="match status" value="4"/>
</dbReference>
<reference evidence="3 4" key="1">
    <citation type="journal article" date="2020" name="Proc. Natl. Acad. Sci. U.S.A.">
        <title>Ecological drivers of bacterial community assembly in synthetic phycospheres.</title>
        <authorList>
            <person name="Fu H."/>
            <person name="Uchimiya M."/>
            <person name="Gore J."/>
            <person name="Moran M.A."/>
        </authorList>
    </citation>
    <scope>NUCLEOTIDE SEQUENCE [LARGE SCALE GENOMIC DNA]</scope>
    <source>
        <strain evidence="3">HF-Din03</strain>
    </source>
</reference>
<dbReference type="EMBL" id="JABXIY010000042">
    <property type="protein sequence ID" value="NVK98226.1"/>
    <property type="molecule type" value="Genomic_DNA"/>
</dbReference>
<dbReference type="PROSITE" id="PS00923">
    <property type="entry name" value="ASP_GLU_RACEMASE_1"/>
    <property type="match status" value="1"/>
</dbReference>
<dbReference type="GO" id="GO:0047661">
    <property type="term" value="F:amino-acid racemase activity"/>
    <property type="evidence" value="ECO:0007669"/>
    <property type="project" value="InterPro"/>
</dbReference>
<dbReference type="PANTHER" id="PTHR21198">
    <property type="entry name" value="GLUTAMATE RACEMASE"/>
    <property type="match status" value="1"/>
</dbReference>
<name>A0A850LJP3_9RHOB</name>
<dbReference type="RefSeq" id="WP_011048364.1">
    <property type="nucleotide sequence ID" value="NZ_CP076685.1"/>
</dbReference>
<dbReference type="AlphaFoldDB" id="A0A850LJP3"/>
<evidence type="ECO:0000313" key="4">
    <source>
        <dbReference type="Proteomes" id="UP000565723"/>
    </source>
</evidence>
<evidence type="ECO:0000256" key="1">
    <source>
        <dbReference type="ARBA" id="ARBA00007847"/>
    </source>
</evidence>
<dbReference type="InterPro" id="IPR004380">
    <property type="entry name" value="Asp_race"/>
</dbReference>
<dbReference type="PANTHER" id="PTHR21198:SF7">
    <property type="entry name" value="ASPARTATE-GLUTAMATE RACEMASE FAMILY"/>
    <property type="match status" value="1"/>
</dbReference>
<accession>A0A850LJP3</accession>
<protein>
    <submittedName>
        <fullName evidence="3">Aspartate/glutamate racemase family protein</fullName>
    </submittedName>
</protein>
<evidence type="ECO:0000256" key="2">
    <source>
        <dbReference type="ARBA" id="ARBA00023235"/>
    </source>
</evidence>
<organism evidence="3 4">
    <name type="scientific">Ruegeria pomeroyi</name>
    <dbReference type="NCBI Taxonomy" id="89184"/>
    <lineage>
        <taxon>Bacteria</taxon>
        <taxon>Pseudomonadati</taxon>
        <taxon>Pseudomonadota</taxon>
        <taxon>Alphaproteobacteria</taxon>
        <taxon>Rhodobacterales</taxon>
        <taxon>Roseobacteraceae</taxon>
        <taxon>Ruegeria</taxon>
    </lineage>
</organism>
<gene>
    <name evidence="3" type="ORF">HW564_14975</name>
</gene>
<comment type="similarity">
    <text evidence="1">Belongs to the aspartate/glutamate racemases family.</text>
</comment>
<evidence type="ECO:0000313" key="3">
    <source>
        <dbReference type="EMBL" id="NVK98226.1"/>
    </source>
</evidence>
<dbReference type="InterPro" id="IPR015942">
    <property type="entry name" value="Asp/Glu/hydantoin_racemase"/>
</dbReference>
<dbReference type="Proteomes" id="UP000565723">
    <property type="component" value="Unassembled WGS sequence"/>
</dbReference>
<dbReference type="InterPro" id="IPR018187">
    <property type="entry name" value="Asp/Glu_racemase_AS_1"/>
</dbReference>
<comment type="caution">
    <text evidence="3">The sequence shown here is derived from an EMBL/GenBank/DDBJ whole genome shotgun (WGS) entry which is preliminary data.</text>
</comment>
<keyword evidence="2" id="KW-0413">Isomerase</keyword>
<proteinExistence type="inferred from homology"/>